<evidence type="ECO:0000256" key="4">
    <source>
        <dbReference type="ARBA" id="ARBA00058145"/>
    </source>
</evidence>
<evidence type="ECO:0000313" key="7">
    <source>
        <dbReference type="Proteomes" id="UP000294547"/>
    </source>
</evidence>
<dbReference type="NCBIfam" id="NF004326">
    <property type="entry name" value="PRK05720.1"/>
    <property type="match status" value="1"/>
</dbReference>
<comment type="similarity">
    <text evidence="5">Belongs to the EIF-2B alpha/beta/delta subunits family. MtnA subfamily.</text>
</comment>
<dbReference type="Pfam" id="PF01008">
    <property type="entry name" value="IF-2B"/>
    <property type="match status" value="1"/>
</dbReference>
<reference evidence="6 7" key="1">
    <citation type="submission" date="2019-03" db="EMBL/GenBank/DDBJ databases">
        <title>Genomic Encyclopedia of Type Strains, Phase IV (KMG-IV): sequencing the most valuable type-strain genomes for metagenomic binning, comparative biology and taxonomic classification.</title>
        <authorList>
            <person name="Goeker M."/>
        </authorList>
    </citation>
    <scope>NUCLEOTIDE SEQUENCE [LARGE SCALE GENOMIC DNA]</scope>
    <source>
        <strain evidence="6 7">DSM 102969</strain>
    </source>
</reference>
<dbReference type="HAMAP" id="MF_01678">
    <property type="entry name" value="Salvage_MtnA"/>
    <property type="match status" value="1"/>
</dbReference>
<dbReference type="InterPro" id="IPR005251">
    <property type="entry name" value="IF-M1Pi"/>
</dbReference>
<proteinExistence type="inferred from homology"/>
<comment type="function">
    <text evidence="4">Catalyzes the interconversion of methylthioribose-1-phosphate (MTR-1-P) into methylthioribulose-1-phosphate (MTRu-1-P). Also catalyzes the interconversion of 5-deoxyribose 1-phosphate and 5-deoxyribulose 1-phosphate. Part of a bifunctional DHAP-shunt salvage pathway for SAM by-products.</text>
</comment>
<dbReference type="InterPro" id="IPR000649">
    <property type="entry name" value="IF-2B-related"/>
</dbReference>
<feature type="binding site" evidence="5">
    <location>
        <position position="90"/>
    </location>
    <ligand>
        <name>substrate</name>
    </ligand>
</feature>
<keyword evidence="5" id="KW-0028">Amino-acid biosynthesis</keyword>
<feature type="active site" description="Proton donor" evidence="5">
    <location>
        <position position="243"/>
    </location>
</feature>
<gene>
    <name evidence="5" type="primary">mtnA</name>
    <name evidence="6" type="ORF">EDD54_4136</name>
</gene>
<comment type="pathway">
    <text evidence="5">Amino-acid biosynthesis; L-methionine biosynthesis via salvage pathway; L-methionine from S-methyl-5-thio-alpha-D-ribose 1-phosphate: step 1/6.</text>
</comment>
<evidence type="ECO:0000256" key="1">
    <source>
        <dbReference type="ARBA" id="ARBA00023235"/>
    </source>
</evidence>
<dbReference type="PANTHER" id="PTHR43475:SF1">
    <property type="entry name" value="METHYLTHIORIBOSE-1-PHOSPHATE ISOMERASE"/>
    <property type="match status" value="1"/>
</dbReference>
<dbReference type="NCBIfam" id="TIGR00524">
    <property type="entry name" value="eIF-2B_rel"/>
    <property type="match status" value="1"/>
</dbReference>
<name>A0A4R6R8G7_9HYPH</name>
<protein>
    <recommendedName>
        <fullName evidence="5">Methylthioribose-1-phosphate isomerase</fullName>
        <shortName evidence="5">M1Pi</shortName>
        <shortName evidence="5">MTR-1-P isomerase</shortName>
        <ecNumber evidence="5">5.3.1.23</ecNumber>
    </recommendedName>
    <alternativeName>
        <fullName evidence="5">S-methyl-5-thioribose-1-phosphate isomerase</fullName>
    </alternativeName>
</protein>
<dbReference type="NCBIfam" id="TIGR00512">
    <property type="entry name" value="salvage_mtnA"/>
    <property type="match status" value="1"/>
</dbReference>
<organism evidence="6 7">
    <name type="scientific">Oharaeibacter diazotrophicus</name>
    <dbReference type="NCBI Taxonomy" id="1920512"/>
    <lineage>
        <taxon>Bacteria</taxon>
        <taxon>Pseudomonadati</taxon>
        <taxon>Pseudomonadota</taxon>
        <taxon>Alphaproteobacteria</taxon>
        <taxon>Hyphomicrobiales</taxon>
        <taxon>Pleomorphomonadaceae</taxon>
        <taxon>Oharaeibacter</taxon>
    </lineage>
</organism>
<sequence length="365" mass="38805">MKVDGIPYRSIFTAADGRTVRVIDQRRLPHDFVVVDLSTRDEAAVAIRDMWVRGAPLIGATAAYGMALQMRTDPSDAGLDEAWRVLNATRPTAVNLRWALDVMAAVLRPLPPAEREAAAYARAAAIADEDVAINRAIGEAGVALIEAVAARKGGGPVNILTHCNAGWLATVDWGTATAPIYMARERGVDVHVWVDETRPRNQGASLTAWELAGHGVPHTLVVDNAGGHLMQHGKVDLVIVGTDRTTARGDVCNKIGTYLKALAAHDNGVPFHVALPSPTIDWTVSDGLAEIPIEERSGEEVGWVWGRTAAGEVTRVRIAPEASGLGNPAFDVTPARLVTGLITERGLCAASPEGLASLFPERAGR</sequence>
<dbReference type="Gene3D" id="3.40.50.10470">
    <property type="entry name" value="Translation initiation factor eif-2b, domain 2"/>
    <property type="match status" value="1"/>
</dbReference>
<keyword evidence="7" id="KW-1185">Reference proteome</keyword>
<feature type="binding site" evidence="5">
    <location>
        <begin position="253"/>
        <end position="254"/>
    </location>
    <ligand>
        <name>substrate</name>
    </ligand>
</feature>
<dbReference type="RefSeq" id="WP_245515836.1">
    <property type="nucleotide sequence ID" value="NZ_BSPM01000002.1"/>
</dbReference>
<keyword evidence="5" id="KW-0486">Methionine biosynthesis</keyword>
<dbReference type="Proteomes" id="UP000294547">
    <property type="component" value="Unassembled WGS sequence"/>
</dbReference>
<dbReference type="PANTHER" id="PTHR43475">
    <property type="entry name" value="METHYLTHIORIBOSE-1-PHOSPHATE ISOMERASE"/>
    <property type="match status" value="1"/>
</dbReference>
<dbReference type="InterPro" id="IPR011559">
    <property type="entry name" value="Initiation_fac_2B_a/b/d"/>
</dbReference>
<dbReference type="GO" id="GO:0019509">
    <property type="term" value="P:L-methionine salvage from methylthioadenosine"/>
    <property type="evidence" value="ECO:0007669"/>
    <property type="project" value="UniProtKB-UniRule"/>
</dbReference>
<dbReference type="FunFam" id="3.40.50.10470:FF:000006">
    <property type="entry name" value="Methylthioribose-1-phosphate isomerase"/>
    <property type="match status" value="1"/>
</dbReference>
<dbReference type="InterPro" id="IPR042529">
    <property type="entry name" value="IF_2B-like_C"/>
</dbReference>
<dbReference type="Gene3D" id="1.20.120.420">
    <property type="entry name" value="translation initiation factor eif-2b, domain 1"/>
    <property type="match status" value="1"/>
</dbReference>
<evidence type="ECO:0000313" key="6">
    <source>
        <dbReference type="EMBL" id="TDP81876.1"/>
    </source>
</evidence>
<dbReference type="InterPro" id="IPR037171">
    <property type="entry name" value="NagB/RpiA_transferase-like"/>
</dbReference>
<dbReference type="SUPFAM" id="SSF100950">
    <property type="entry name" value="NagB/RpiA/CoA transferase-like"/>
    <property type="match status" value="1"/>
</dbReference>
<dbReference type="AlphaFoldDB" id="A0A4R6R8G7"/>
<dbReference type="EMBL" id="SNXY01000011">
    <property type="protein sequence ID" value="TDP81876.1"/>
    <property type="molecule type" value="Genomic_DNA"/>
</dbReference>
<feature type="binding site" evidence="5">
    <location>
        <position position="202"/>
    </location>
    <ligand>
        <name>substrate</name>
    </ligand>
</feature>
<keyword evidence="1 5" id="KW-0413">Isomerase</keyword>
<evidence type="ECO:0000256" key="3">
    <source>
        <dbReference type="ARBA" id="ARBA00051169"/>
    </source>
</evidence>
<feature type="binding site" evidence="5">
    <location>
        <begin position="53"/>
        <end position="55"/>
    </location>
    <ligand>
        <name>substrate</name>
    </ligand>
</feature>
<dbReference type="InterPro" id="IPR027363">
    <property type="entry name" value="M1Pi_N"/>
</dbReference>
<comment type="caution">
    <text evidence="6">The sequence shown here is derived from an EMBL/GenBank/DDBJ whole genome shotgun (WGS) entry which is preliminary data.</text>
</comment>
<comment type="catalytic activity">
    <reaction evidence="2">
        <text>5-deoxy-alpha-D-ribose 1-phosphate = 5-deoxy-D-ribulose 1-phosphate</text>
        <dbReference type="Rhea" id="RHEA:61296"/>
        <dbReference type="ChEBI" id="CHEBI:58749"/>
        <dbReference type="ChEBI" id="CHEBI:144504"/>
    </reaction>
    <physiologicalReaction direction="left-to-right" evidence="2">
        <dbReference type="Rhea" id="RHEA:61297"/>
    </physiologicalReaction>
</comment>
<accession>A0A4R6R8G7</accession>
<dbReference type="UniPathway" id="UPA00904">
    <property type="reaction ID" value="UER00874"/>
</dbReference>
<comment type="catalytic activity">
    <reaction evidence="3">
        <text>5-(methylsulfanyl)-alpha-D-ribose 1-phosphate = 5-(methylsulfanyl)-D-ribulose 1-phosphate</text>
        <dbReference type="Rhea" id="RHEA:19989"/>
        <dbReference type="ChEBI" id="CHEBI:58533"/>
        <dbReference type="ChEBI" id="CHEBI:58548"/>
        <dbReference type="EC" id="5.3.1.23"/>
    </reaction>
    <physiologicalReaction direction="left-to-right" evidence="3">
        <dbReference type="Rhea" id="RHEA:19990"/>
    </physiologicalReaction>
</comment>
<dbReference type="GO" id="GO:0046523">
    <property type="term" value="F:S-methyl-5-thioribose-1-phosphate isomerase activity"/>
    <property type="evidence" value="ECO:0007669"/>
    <property type="project" value="UniProtKB-UniRule"/>
</dbReference>
<feature type="site" description="Transition state stabilizer" evidence="5">
    <location>
        <position position="163"/>
    </location>
</feature>
<dbReference type="EC" id="5.3.1.23" evidence="5"/>
<evidence type="ECO:0000256" key="5">
    <source>
        <dbReference type="HAMAP-Rule" id="MF_01678"/>
    </source>
</evidence>
<evidence type="ECO:0000256" key="2">
    <source>
        <dbReference type="ARBA" id="ARBA00050906"/>
    </source>
</evidence>